<dbReference type="AlphaFoldDB" id="A0A9Q0G4Q8"/>
<dbReference type="SMART" id="SM00353">
    <property type="entry name" value="HLH"/>
    <property type="match status" value="1"/>
</dbReference>
<dbReference type="PANTHER" id="PTHR45959:SF25">
    <property type="entry name" value="BASIC HELIX LOOP HELIX (BHLH) DNA-BINDING FAMILY PROTEIN"/>
    <property type="match status" value="1"/>
</dbReference>
<name>A0A9Q0G4Q8_9ROSI</name>
<comment type="caution">
    <text evidence="7">The sequence shown here is derived from an EMBL/GenBank/DDBJ whole genome shotgun (WGS) entry which is preliminary data.</text>
</comment>
<evidence type="ECO:0000256" key="2">
    <source>
        <dbReference type="ARBA" id="ARBA00023015"/>
    </source>
</evidence>
<evidence type="ECO:0000256" key="1">
    <source>
        <dbReference type="ARBA" id="ARBA00004123"/>
    </source>
</evidence>
<keyword evidence="2" id="KW-0805">Transcription regulation</keyword>
<evidence type="ECO:0000313" key="7">
    <source>
        <dbReference type="EMBL" id="KAJ4843101.1"/>
    </source>
</evidence>
<dbReference type="CDD" id="cd11452">
    <property type="entry name" value="bHLH_AtNAI1_like"/>
    <property type="match status" value="1"/>
</dbReference>
<proteinExistence type="predicted"/>
<dbReference type="GO" id="GO:0046983">
    <property type="term" value="F:protein dimerization activity"/>
    <property type="evidence" value="ECO:0007669"/>
    <property type="project" value="InterPro"/>
</dbReference>
<gene>
    <name evidence="7" type="ORF">Tsubulata_002877</name>
</gene>
<feature type="domain" description="BHLH" evidence="6">
    <location>
        <begin position="53"/>
        <end position="102"/>
    </location>
</feature>
<protein>
    <recommendedName>
        <fullName evidence="6">BHLH domain-containing protein</fullName>
    </recommendedName>
</protein>
<dbReference type="EMBL" id="JAKUCV010002314">
    <property type="protein sequence ID" value="KAJ4843101.1"/>
    <property type="molecule type" value="Genomic_DNA"/>
</dbReference>
<dbReference type="Pfam" id="PF00010">
    <property type="entry name" value="HLH"/>
    <property type="match status" value="1"/>
</dbReference>
<keyword evidence="3" id="KW-0804">Transcription</keyword>
<dbReference type="GO" id="GO:0005634">
    <property type="term" value="C:nucleus"/>
    <property type="evidence" value="ECO:0007669"/>
    <property type="project" value="UniProtKB-SubCell"/>
</dbReference>
<dbReference type="PROSITE" id="PS50888">
    <property type="entry name" value="BHLH"/>
    <property type="match status" value="1"/>
</dbReference>
<dbReference type="Proteomes" id="UP001141552">
    <property type="component" value="Unassembled WGS sequence"/>
</dbReference>
<reference evidence="7" key="1">
    <citation type="submission" date="2022-02" db="EMBL/GenBank/DDBJ databases">
        <authorList>
            <person name="Henning P.M."/>
            <person name="McCubbin A.G."/>
            <person name="Shore J.S."/>
        </authorList>
    </citation>
    <scope>NUCLEOTIDE SEQUENCE</scope>
    <source>
        <strain evidence="7">F60SS</strain>
        <tissue evidence="7">Leaves</tissue>
    </source>
</reference>
<feature type="coiled-coil region" evidence="5">
    <location>
        <begin position="92"/>
        <end position="119"/>
    </location>
</feature>
<dbReference type="InterPro" id="IPR011598">
    <property type="entry name" value="bHLH_dom"/>
</dbReference>
<evidence type="ECO:0000256" key="3">
    <source>
        <dbReference type="ARBA" id="ARBA00023163"/>
    </source>
</evidence>
<dbReference type="SUPFAM" id="SSF47459">
    <property type="entry name" value="HLH, helix-loop-helix DNA-binding domain"/>
    <property type="match status" value="1"/>
</dbReference>
<evidence type="ECO:0000256" key="5">
    <source>
        <dbReference type="SAM" id="Coils"/>
    </source>
</evidence>
<dbReference type="InterPro" id="IPR052610">
    <property type="entry name" value="bHLH_transcription_regulator"/>
</dbReference>
<evidence type="ECO:0000256" key="4">
    <source>
        <dbReference type="ARBA" id="ARBA00023242"/>
    </source>
</evidence>
<sequence>MKTFGAQLGLLANVARRKYPVDITVNLFTFRDPNYEFKACQGPKKISTNTRLSHSQDHIEAERKRREKLSQRFIALSAVIPGLKKMDKASVLGDAIKYVKQLQERVKTLEEAKRKKTIESVVLVKKSQIFTTDDEKSSCDDSKGPMNESTQDADTLQSCLITPLMNPCLRLNQDSVTNRIHYEKRSGVVEKIVAEIEKLHLTLINNSVLTFGNSALDVTVIAQMESGFSISIKDL</sequence>
<organism evidence="7 8">
    <name type="scientific">Turnera subulata</name>
    <dbReference type="NCBI Taxonomy" id="218843"/>
    <lineage>
        <taxon>Eukaryota</taxon>
        <taxon>Viridiplantae</taxon>
        <taxon>Streptophyta</taxon>
        <taxon>Embryophyta</taxon>
        <taxon>Tracheophyta</taxon>
        <taxon>Spermatophyta</taxon>
        <taxon>Magnoliopsida</taxon>
        <taxon>eudicotyledons</taxon>
        <taxon>Gunneridae</taxon>
        <taxon>Pentapetalae</taxon>
        <taxon>rosids</taxon>
        <taxon>fabids</taxon>
        <taxon>Malpighiales</taxon>
        <taxon>Passifloraceae</taxon>
        <taxon>Turnera</taxon>
    </lineage>
</organism>
<dbReference type="InterPro" id="IPR036638">
    <property type="entry name" value="HLH_DNA-bd_sf"/>
</dbReference>
<dbReference type="OrthoDB" id="690068at2759"/>
<accession>A0A9Q0G4Q8</accession>
<dbReference type="Gene3D" id="4.10.280.10">
    <property type="entry name" value="Helix-loop-helix DNA-binding domain"/>
    <property type="match status" value="1"/>
</dbReference>
<evidence type="ECO:0000313" key="8">
    <source>
        <dbReference type="Proteomes" id="UP001141552"/>
    </source>
</evidence>
<keyword evidence="4" id="KW-0539">Nucleus</keyword>
<evidence type="ECO:0000259" key="6">
    <source>
        <dbReference type="PROSITE" id="PS50888"/>
    </source>
</evidence>
<comment type="subcellular location">
    <subcellularLocation>
        <location evidence="1">Nucleus</location>
    </subcellularLocation>
</comment>
<keyword evidence="5" id="KW-0175">Coiled coil</keyword>
<feature type="non-terminal residue" evidence="7">
    <location>
        <position position="1"/>
    </location>
</feature>
<dbReference type="PANTHER" id="PTHR45959">
    <property type="entry name" value="BHLH TRANSCRIPTION FACTOR"/>
    <property type="match status" value="1"/>
</dbReference>
<reference evidence="7" key="2">
    <citation type="journal article" date="2023" name="Plants (Basel)">
        <title>Annotation of the Turnera subulata (Passifloraceae) Draft Genome Reveals the S-Locus Evolved after the Divergence of Turneroideae from Passifloroideae in a Stepwise Manner.</title>
        <authorList>
            <person name="Henning P.M."/>
            <person name="Roalson E.H."/>
            <person name="Mir W."/>
            <person name="McCubbin A.G."/>
            <person name="Shore J.S."/>
        </authorList>
    </citation>
    <scope>NUCLEOTIDE SEQUENCE</scope>
    <source>
        <strain evidence="7">F60SS</strain>
    </source>
</reference>
<keyword evidence="8" id="KW-1185">Reference proteome</keyword>